<dbReference type="EMBL" id="AP022561">
    <property type="protein sequence ID" value="BBX10433.1"/>
    <property type="molecule type" value="Genomic_DNA"/>
</dbReference>
<dbReference type="NCBIfam" id="TIGR01733">
    <property type="entry name" value="AA-adenyl-dom"/>
    <property type="match status" value="1"/>
</dbReference>
<keyword evidence="8" id="KW-0677">Repeat</keyword>
<reference evidence="11 12" key="1">
    <citation type="journal article" date="2019" name="Emerg. Microbes Infect.">
        <title>Comprehensive subspecies identification of 175 nontuberculous mycobacteria species based on 7547 genomic profiles.</title>
        <authorList>
            <person name="Matsumoto Y."/>
            <person name="Kinjo T."/>
            <person name="Motooka D."/>
            <person name="Nabeya D."/>
            <person name="Jung N."/>
            <person name="Uechi K."/>
            <person name="Horii T."/>
            <person name="Iida T."/>
            <person name="Fujita J."/>
            <person name="Nakamura S."/>
        </authorList>
    </citation>
    <scope>NUCLEOTIDE SEQUENCE [LARGE SCALE GENOMIC DNA]</scope>
    <source>
        <strain evidence="11 12">JCM 6376</strain>
    </source>
</reference>
<name>A0AAD1HTG8_9MYCO</name>
<accession>A0AAD1HTG8</accession>
<evidence type="ECO:0000256" key="3">
    <source>
        <dbReference type="ARBA" id="ARBA00007380"/>
    </source>
</evidence>
<organism evidence="11 12">
    <name type="scientific">Mycolicibacterium aichiense</name>
    <dbReference type="NCBI Taxonomy" id="1799"/>
    <lineage>
        <taxon>Bacteria</taxon>
        <taxon>Bacillati</taxon>
        <taxon>Actinomycetota</taxon>
        <taxon>Actinomycetes</taxon>
        <taxon>Mycobacteriales</taxon>
        <taxon>Mycobacteriaceae</taxon>
        <taxon>Mycolicibacterium</taxon>
    </lineage>
</organism>
<dbReference type="InterPro" id="IPR001242">
    <property type="entry name" value="Condensation_dom"/>
</dbReference>
<dbReference type="Pfam" id="PF00668">
    <property type="entry name" value="Condensation"/>
    <property type="match status" value="1"/>
</dbReference>
<feature type="domain" description="Carrier" evidence="10">
    <location>
        <begin position="1035"/>
        <end position="1111"/>
    </location>
</feature>
<evidence type="ECO:0000256" key="6">
    <source>
        <dbReference type="ARBA" id="ARBA00022553"/>
    </source>
</evidence>
<dbReference type="InterPro" id="IPR042099">
    <property type="entry name" value="ANL_N_sf"/>
</dbReference>
<dbReference type="PANTHER" id="PTHR45527:SF10">
    <property type="entry name" value="PYOCHELIN SYNTHASE PCHF"/>
    <property type="match status" value="1"/>
</dbReference>
<evidence type="ECO:0000313" key="11">
    <source>
        <dbReference type="EMBL" id="BBX10433.1"/>
    </source>
</evidence>
<dbReference type="KEGG" id="maic:MAIC_52360"/>
<dbReference type="GO" id="GO:0044550">
    <property type="term" value="P:secondary metabolite biosynthetic process"/>
    <property type="evidence" value="ECO:0007669"/>
    <property type="project" value="TreeGrafter"/>
</dbReference>
<dbReference type="Gene3D" id="1.10.1200.10">
    <property type="entry name" value="ACP-like"/>
    <property type="match status" value="1"/>
</dbReference>
<evidence type="ECO:0000256" key="2">
    <source>
        <dbReference type="ARBA" id="ARBA00005102"/>
    </source>
</evidence>
<dbReference type="GO" id="GO:0005737">
    <property type="term" value="C:cytoplasm"/>
    <property type="evidence" value="ECO:0007669"/>
    <property type="project" value="TreeGrafter"/>
</dbReference>
<dbReference type="FunFam" id="1.10.1200.10:FF:000016">
    <property type="entry name" value="Non-ribosomal peptide synthase"/>
    <property type="match status" value="1"/>
</dbReference>
<dbReference type="Pfam" id="PF00501">
    <property type="entry name" value="AMP-binding"/>
    <property type="match status" value="1"/>
</dbReference>
<dbReference type="GO" id="GO:0031177">
    <property type="term" value="F:phosphopantetheine binding"/>
    <property type="evidence" value="ECO:0007669"/>
    <property type="project" value="InterPro"/>
</dbReference>
<sequence length="1144" mass="123695">MTAAEAAMITDRIAEVLGVDHTDIDPDGDLIAQGLDSIRMMSLAGRWRRAGFDVDFARLAAAPSVRAWTELLTTAHPANPLPAPPQPARGEPFPMAPMQHAMWVGRHADQQLGGVAGHLYVEFDGDALDPERIRRAATLLAARHPMLRVQFLPDGTQRIGVPPAAFPVDVIDLRESDDVERRLAAIRSEKSRQQLGGQVFELTLTLLPGRRSRLHVDLDMQAADAMSYRALMTDLAALYRGDTLPDIGYTYQQYRQQLSPPDRYDADRQWWSDRVPDLPDAPSLPVVPAAEQTDPHRPGRRWHWLDPHTRDGLFDRARRHGVTPAMTLAASFADTVGSWSADPRFLLNVPLFGREPLHPDIEHVVGDFTSSLLLDVDLAAADTPSQRAQVLQHTMHEAAAHASYPGLSVLRDISRHRGTQALAPVVFTSALGLGELFSADVTTQFGTPDWIISQGPQVLLDAQVTEFAGGILLNWDVRESAFRPGVIDAMFAHHIDEVQRLAREDDAWDSGRGPVLPPSQRAAREAVSTSATPSGKMLHDGFFDLAHRQPDAPAVFSSTGDLTYEDLRLQALAVAAALRAEGLPDGGTVAVLGPKTAEQIPALLGIHAAGGVYLPIGIDQPAERARRILTSGAVDMALACGAELPEVPIPCMTVAEAIARGGGCESPTVTGDPDRLAYVLFTSGSTGEPKGVEVSHDAAMNTVEFITGHFGLGPQDRCLALSTLECDISVLDVFATLATGGAIVVVDEEHRRDPDHWVRLIHRHRVTVLHFLPGWLAMLLDVAGPLPTVRVVPTGGDWVTPTMAHRLRDRAPDVRFAGLGGATETAIHNTICEVVDVPQHWTAIPFGKPLPNNRCRVVGAGGADCPDWVVGELWIGGRGLARGYRGRPDLTAERFVEHDGVRWYRTGDLARFWPDGTCEFVGRADHRVKLSGYRVELGEVEAALHRVPGVLGAVAVTVPGRTESADRLAAAVQLAAGTSRDSLHERIVKDLPAHMVPRHIEVFDRIPYSVGGKVDRNAVARRLAERVDAGTGHRHPAGPVQSALAAIVADILGATAVGADDDFFALGGDSVLATTLVARIRQRLDVADVSVADVFATRTVEALARRLGELEPADRLDAIAELYLEVALMDTAEVVSALTRRSDD</sequence>
<dbReference type="InterPro" id="IPR045851">
    <property type="entry name" value="AMP-bd_C_sf"/>
</dbReference>
<dbReference type="SUPFAM" id="SSF56801">
    <property type="entry name" value="Acetyl-CoA synthetase-like"/>
    <property type="match status" value="1"/>
</dbReference>
<dbReference type="PROSITE" id="PS00012">
    <property type="entry name" value="PHOSPHOPANTETHEINE"/>
    <property type="match status" value="1"/>
</dbReference>
<dbReference type="GO" id="GO:0016874">
    <property type="term" value="F:ligase activity"/>
    <property type="evidence" value="ECO:0007669"/>
    <property type="project" value="UniProtKB-KW"/>
</dbReference>
<dbReference type="Gene3D" id="3.40.50.12780">
    <property type="entry name" value="N-terminal domain of ligase-like"/>
    <property type="match status" value="1"/>
</dbReference>
<dbReference type="InterPro" id="IPR020806">
    <property type="entry name" value="PKS_PP-bd"/>
</dbReference>
<dbReference type="InterPro" id="IPR036736">
    <property type="entry name" value="ACP-like_sf"/>
</dbReference>
<protein>
    <recommendedName>
        <fullName evidence="4">Phenyloxazoline synthase MbtB</fullName>
    </recommendedName>
    <alternativeName>
        <fullName evidence="9">Mycobactin synthetase protein B</fullName>
    </alternativeName>
</protein>
<dbReference type="Pfam" id="PF00550">
    <property type="entry name" value="PP-binding"/>
    <property type="match status" value="2"/>
</dbReference>
<gene>
    <name evidence="11" type="ORF">MAIC_52360</name>
</gene>
<keyword evidence="5" id="KW-0596">Phosphopantetheine</keyword>
<dbReference type="Gene3D" id="3.30.559.10">
    <property type="entry name" value="Chloramphenicol acetyltransferase-like domain"/>
    <property type="match status" value="1"/>
</dbReference>
<evidence type="ECO:0000256" key="4">
    <source>
        <dbReference type="ARBA" id="ARBA00016743"/>
    </source>
</evidence>
<evidence type="ECO:0000256" key="7">
    <source>
        <dbReference type="ARBA" id="ARBA00022598"/>
    </source>
</evidence>
<dbReference type="GO" id="GO:0000036">
    <property type="term" value="F:acyl carrier activity"/>
    <property type="evidence" value="ECO:0007669"/>
    <property type="project" value="TreeGrafter"/>
</dbReference>
<comment type="pathway">
    <text evidence="2">Siderophore biosynthesis; mycobactin biosynthesis.</text>
</comment>
<dbReference type="InterPro" id="IPR020845">
    <property type="entry name" value="AMP-binding_CS"/>
</dbReference>
<keyword evidence="7" id="KW-0436">Ligase</keyword>
<dbReference type="InterPro" id="IPR057737">
    <property type="entry name" value="Condensation_MtbB-like"/>
</dbReference>
<dbReference type="SMART" id="SM00823">
    <property type="entry name" value="PKS_PP"/>
    <property type="match status" value="2"/>
</dbReference>
<evidence type="ECO:0000256" key="1">
    <source>
        <dbReference type="ARBA" id="ARBA00001957"/>
    </source>
</evidence>
<dbReference type="InterPro" id="IPR029058">
    <property type="entry name" value="AB_hydrolase_fold"/>
</dbReference>
<dbReference type="InterPro" id="IPR000873">
    <property type="entry name" value="AMP-dep_synth/lig_dom"/>
</dbReference>
<dbReference type="PANTHER" id="PTHR45527">
    <property type="entry name" value="NONRIBOSOMAL PEPTIDE SYNTHETASE"/>
    <property type="match status" value="1"/>
</dbReference>
<dbReference type="InterPro" id="IPR006162">
    <property type="entry name" value="Ppantetheine_attach_site"/>
</dbReference>
<keyword evidence="6" id="KW-0597">Phosphoprotein</keyword>
<dbReference type="InterPro" id="IPR023213">
    <property type="entry name" value="CAT-like_dom_sf"/>
</dbReference>
<evidence type="ECO:0000256" key="9">
    <source>
        <dbReference type="ARBA" id="ARBA00033440"/>
    </source>
</evidence>
<dbReference type="Gene3D" id="3.30.300.30">
    <property type="match status" value="1"/>
</dbReference>
<keyword evidence="12" id="KW-1185">Reference proteome</keyword>
<dbReference type="AlphaFoldDB" id="A0AAD1HTG8"/>
<evidence type="ECO:0000313" key="12">
    <source>
        <dbReference type="Proteomes" id="UP000467327"/>
    </source>
</evidence>
<dbReference type="SUPFAM" id="SSF47336">
    <property type="entry name" value="ACP-like"/>
    <property type="match status" value="2"/>
</dbReference>
<feature type="domain" description="Carrier" evidence="10">
    <location>
        <begin position="1"/>
        <end position="76"/>
    </location>
</feature>
<dbReference type="PROSITE" id="PS00455">
    <property type="entry name" value="AMP_BINDING"/>
    <property type="match status" value="1"/>
</dbReference>
<dbReference type="Proteomes" id="UP000467327">
    <property type="component" value="Chromosome"/>
</dbReference>
<proteinExistence type="inferred from homology"/>
<evidence type="ECO:0000256" key="5">
    <source>
        <dbReference type="ARBA" id="ARBA00022450"/>
    </source>
</evidence>
<dbReference type="InterPro" id="IPR025110">
    <property type="entry name" value="AMP-bd_C"/>
</dbReference>
<evidence type="ECO:0000259" key="10">
    <source>
        <dbReference type="PROSITE" id="PS50075"/>
    </source>
</evidence>
<dbReference type="FunFam" id="3.30.559.10:FF:000023">
    <property type="entry name" value="Non-ribosomal peptide synthetase"/>
    <property type="match status" value="1"/>
</dbReference>
<dbReference type="FunFam" id="3.40.50.12780:FF:000012">
    <property type="entry name" value="Non-ribosomal peptide synthetase"/>
    <property type="match status" value="1"/>
</dbReference>
<dbReference type="SUPFAM" id="SSF52777">
    <property type="entry name" value="CoA-dependent acyltransferases"/>
    <property type="match status" value="2"/>
</dbReference>
<comment type="similarity">
    <text evidence="3">Belongs to the ATP-dependent AMP-binding enzyme family. MbtB subfamily.</text>
</comment>
<evidence type="ECO:0000256" key="8">
    <source>
        <dbReference type="ARBA" id="ARBA00022737"/>
    </source>
</evidence>
<comment type="cofactor">
    <cofactor evidence="1">
        <name>pantetheine 4'-phosphate</name>
        <dbReference type="ChEBI" id="CHEBI:47942"/>
    </cofactor>
</comment>
<dbReference type="PROSITE" id="PS50075">
    <property type="entry name" value="CARRIER"/>
    <property type="match status" value="2"/>
</dbReference>
<dbReference type="InterPro" id="IPR010071">
    <property type="entry name" value="AA_adenyl_dom"/>
</dbReference>
<dbReference type="GO" id="GO:0043041">
    <property type="term" value="P:amino acid activation for nonribosomal peptide biosynthetic process"/>
    <property type="evidence" value="ECO:0007669"/>
    <property type="project" value="TreeGrafter"/>
</dbReference>
<dbReference type="Gene3D" id="3.30.559.30">
    <property type="entry name" value="Nonribosomal peptide synthetase, condensation domain"/>
    <property type="match status" value="1"/>
</dbReference>
<dbReference type="Gene3D" id="3.40.50.1820">
    <property type="entry name" value="alpha/beta hydrolase"/>
    <property type="match status" value="1"/>
</dbReference>
<dbReference type="CDD" id="cd19535">
    <property type="entry name" value="Cyc_NRPS"/>
    <property type="match status" value="1"/>
</dbReference>
<dbReference type="FunFam" id="3.30.559.30:FF:000006">
    <property type="entry name" value="Yersiniabactin polyketide/non-ribosomal peptide synthetase"/>
    <property type="match status" value="1"/>
</dbReference>
<dbReference type="InterPro" id="IPR009081">
    <property type="entry name" value="PP-bd_ACP"/>
</dbReference>
<dbReference type="Pfam" id="PF13193">
    <property type="entry name" value="AMP-binding_C"/>
    <property type="match status" value="1"/>
</dbReference>